<keyword evidence="2" id="KW-1185">Reference proteome</keyword>
<evidence type="ECO:0000313" key="2">
    <source>
        <dbReference type="Proteomes" id="UP000502041"/>
    </source>
</evidence>
<proteinExistence type="predicted"/>
<accession>A0A6H2H738</accession>
<organism evidence="1 2">
    <name type="scientific">Polaromonas vacuolata</name>
    <dbReference type="NCBI Taxonomy" id="37448"/>
    <lineage>
        <taxon>Bacteria</taxon>
        <taxon>Pseudomonadati</taxon>
        <taxon>Pseudomonadota</taxon>
        <taxon>Betaproteobacteria</taxon>
        <taxon>Burkholderiales</taxon>
        <taxon>Comamonadaceae</taxon>
        <taxon>Polaromonas</taxon>
    </lineage>
</organism>
<dbReference type="Proteomes" id="UP000502041">
    <property type="component" value="Chromosome"/>
</dbReference>
<gene>
    <name evidence="1" type="ORF">HC248_00693</name>
</gene>
<name>A0A6H2H738_9BURK</name>
<dbReference type="AlphaFoldDB" id="A0A6H2H738"/>
<sequence length="50" mass="5476">MSGLYTLPTMRLPSENLSSENLLEIALVTFTTAGIAAWLEIKGLIAQLHF</sequence>
<dbReference type="EMBL" id="CP051461">
    <property type="protein sequence ID" value="QJC55414.1"/>
    <property type="molecule type" value="Genomic_DNA"/>
</dbReference>
<protein>
    <submittedName>
        <fullName evidence="1">Uncharacterized protein</fullName>
    </submittedName>
</protein>
<reference evidence="1 2" key="1">
    <citation type="submission" date="2020-04" db="EMBL/GenBank/DDBJ databases">
        <title>Complete genome of a Psychrophilic, Marine, Gas Vacuolate Bacterium Polaromonas vacuolata KCTC 22033T.</title>
        <authorList>
            <person name="Hwang K."/>
            <person name="Kim K.M."/>
        </authorList>
    </citation>
    <scope>NUCLEOTIDE SEQUENCE [LARGE SCALE GENOMIC DNA]</scope>
    <source>
        <strain evidence="1 2">KCTC 22033</strain>
    </source>
</reference>
<dbReference type="KEGG" id="pvac:HC248_00693"/>
<dbReference type="RefSeq" id="WP_168920678.1">
    <property type="nucleotide sequence ID" value="NZ_CP051461.1"/>
</dbReference>
<evidence type="ECO:0000313" key="1">
    <source>
        <dbReference type="EMBL" id="QJC55414.1"/>
    </source>
</evidence>